<feature type="compositionally biased region" description="Basic and acidic residues" evidence="1">
    <location>
        <begin position="37"/>
        <end position="48"/>
    </location>
</feature>
<dbReference type="EMBL" id="AGNL01000314">
    <property type="protein sequence ID" value="EJK77870.1"/>
    <property type="molecule type" value="Genomic_DNA"/>
</dbReference>
<organism evidence="2 3">
    <name type="scientific">Thalassiosira oceanica</name>
    <name type="common">Marine diatom</name>
    <dbReference type="NCBI Taxonomy" id="159749"/>
    <lineage>
        <taxon>Eukaryota</taxon>
        <taxon>Sar</taxon>
        <taxon>Stramenopiles</taxon>
        <taxon>Ochrophyta</taxon>
        <taxon>Bacillariophyta</taxon>
        <taxon>Coscinodiscophyceae</taxon>
        <taxon>Thalassiosirophycidae</taxon>
        <taxon>Thalassiosirales</taxon>
        <taxon>Thalassiosiraceae</taxon>
        <taxon>Thalassiosira</taxon>
    </lineage>
</organism>
<dbReference type="AlphaFoldDB" id="K0TJM1"/>
<evidence type="ECO:0000313" key="2">
    <source>
        <dbReference type="EMBL" id="EJK77870.1"/>
    </source>
</evidence>
<reference evidence="2 3" key="1">
    <citation type="journal article" date="2012" name="Genome Biol.">
        <title>Genome and low-iron response of an oceanic diatom adapted to chronic iron limitation.</title>
        <authorList>
            <person name="Lommer M."/>
            <person name="Specht M."/>
            <person name="Roy A.S."/>
            <person name="Kraemer L."/>
            <person name="Andreson R."/>
            <person name="Gutowska M.A."/>
            <person name="Wolf J."/>
            <person name="Bergner S.V."/>
            <person name="Schilhabel M.B."/>
            <person name="Klostermeier U.C."/>
            <person name="Beiko R.G."/>
            <person name="Rosenstiel P."/>
            <person name="Hippler M."/>
            <person name="Laroche J."/>
        </authorList>
    </citation>
    <scope>NUCLEOTIDE SEQUENCE [LARGE SCALE GENOMIC DNA]</scope>
    <source>
        <strain evidence="2 3">CCMP1005</strain>
    </source>
</reference>
<proteinExistence type="predicted"/>
<sequence length="106" mass="11389">MVAATDSIYRDDGKINYSVSETELLVGLSRGKRRGCKREQRGCGERRHGVGPTPHNEPSKLSFAGECVNGEVANESGDKRCGVGPRTAYAGPDVVALSEGMNRMSF</sequence>
<evidence type="ECO:0000256" key="1">
    <source>
        <dbReference type="SAM" id="MobiDB-lite"/>
    </source>
</evidence>
<name>K0TJM1_THAOC</name>
<evidence type="ECO:0000313" key="3">
    <source>
        <dbReference type="Proteomes" id="UP000266841"/>
    </source>
</evidence>
<comment type="caution">
    <text evidence="2">The sequence shown here is derived from an EMBL/GenBank/DDBJ whole genome shotgun (WGS) entry which is preliminary data.</text>
</comment>
<protein>
    <submittedName>
        <fullName evidence="2">Uncharacterized protein</fullName>
    </submittedName>
</protein>
<keyword evidence="3" id="KW-1185">Reference proteome</keyword>
<dbReference type="Proteomes" id="UP000266841">
    <property type="component" value="Unassembled WGS sequence"/>
</dbReference>
<accession>K0TJM1</accession>
<gene>
    <name evidence="2" type="ORF">THAOC_00266</name>
</gene>
<feature type="region of interest" description="Disordered" evidence="1">
    <location>
        <begin position="36"/>
        <end position="62"/>
    </location>
</feature>